<comment type="caution">
    <text evidence="2">The sequence shown here is derived from an EMBL/GenBank/DDBJ whole genome shotgun (WGS) entry which is preliminary data.</text>
</comment>
<feature type="compositionally biased region" description="Polar residues" evidence="1">
    <location>
        <begin position="146"/>
        <end position="160"/>
    </location>
</feature>
<evidence type="ECO:0000313" key="3">
    <source>
        <dbReference type="Proteomes" id="UP000187209"/>
    </source>
</evidence>
<proteinExistence type="predicted"/>
<reference evidence="2 3" key="1">
    <citation type="submission" date="2016-11" db="EMBL/GenBank/DDBJ databases">
        <title>The macronuclear genome of Stentor coeruleus: a giant cell with tiny introns.</title>
        <authorList>
            <person name="Slabodnick M."/>
            <person name="Ruby J.G."/>
            <person name="Reiff S.B."/>
            <person name="Swart E.C."/>
            <person name="Gosai S."/>
            <person name="Prabakaran S."/>
            <person name="Witkowska E."/>
            <person name="Larue G.E."/>
            <person name="Fisher S."/>
            <person name="Freeman R.M."/>
            <person name="Gunawardena J."/>
            <person name="Chu W."/>
            <person name="Stover N.A."/>
            <person name="Gregory B.D."/>
            <person name="Nowacki M."/>
            <person name="Derisi J."/>
            <person name="Roy S.W."/>
            <person name="Marshall W.F."/>
            <person name="Sood P."/>
        </authorList>
    </citation>
    <scope>NUCLEOTIDE SEQUENCE [LARGE SCALE GENOMIC DNA]</scope>
    <source>
        <strain evidence="2">WM001</strain>
    </source>
</reference>
<name>A0A1R2BSM5_9CILI</name>
<organism evidence="2 3">
    <name type="scientific">Stentor coeruleus</name>
    <dbReference type="NCBI Taxonomy" id="5963"/>
    <lineage>
        <taxon>Eukaryota</taxon>
        <taxon>Sar</taxon>
        <taxon>Alveolata</taxon>
        <taxon>Ciliophora</taxon>
        <taxon>Postciliodesmatophora</taxon>
        <taxon>Heterotrichea</taxon>
        <taxon>Heterotrichida</taxon>
        <taxon>Stentoridae</taxon>
        <taxon>Stentor</taxon>
    </lineage>
</organism>
<feature type="region of interest" description="Disordered" evidence="1">
    <location>
        <begin position="54"/>
        <end position="78"/>
    </location>
</feature>
<accession>A0A1R2BSM5</accession>
<sequence length="218" mass="25404">MDIHKELDLYLTSMHPLLNLGSEVLKNIKYTDPPGSKNNAFIASLPNLDANLHTKSHKKQRKRQKKARQPSSSPIGIPAKRVRNSLCPCCEWVFPFKYSKKDISTHINSCLDGQEQQDISNYTKKHQKRKSNKTPTSKKEHKRQSDPQTLTNSQNPTPKQKTFIKKCQNCNLNLNSRTENFIKHHLEYCKTEQALYLSHITRPKISLDKIFDQNFIWY</sequence>
<evidence type="ECO:0000256" key="1">
    <source>
        <dbReference type="SAM" id="MobiDB-lite"/>
    </source>
</evidence>
<feature type="compositionally biased region" description="Basic residues" evidence="1">
    <location>
        <begin position="123"/>
        <end position="132"/>
    </location>
</feature>
<feature type="compositionally biased region" description="Basic residues" evidence="1">
    <location>
        <begin position="54"/>
        <end position="68"/>
    </location>
</feature>
<dbReference type="EMBL" id="MPUH01000458">
    <property type="protein sequence ID" value="OMJ79701.1"/>
    <property type="molecule type" value="Genomic_DNA"/>
</dbReference>
<feature type="region of interest" description="Disordered" evidence="1">
    <location>
        <begin position="122"/>
        <end position="160"/>
    </location>
</feature>
<dbReference type="AlphaFoldDB" id="A0A1R2BSM5"/>
<gene>
    <name evidence="2" type="ORF">SteCoe_20220</name>
</gene>
<keyword evidence="3" id="KW-1185">Reference proteome</keyword>
<evidence type="ECO:0000313" key="2">
    <source>
        <dbReference type="EMBL" id="OMJ79701.1"/>
    </source>
</evidence>
<protein>
    <submittedName>
        <fullName evidence="2">Uncharacterized protein</fullName>
    </submittedName>
</protein>
<dbReference type="Proteomes" id="UP000187209">
    <property type="component" value="Unassembled WGS sequence"/>
</dbReference>